<dbReference type="GeneID" id="92027532"/>
<sequence length="150" mass="16064">MTTLVALATPPSHCDSASSLEGSERDISRAPSAAMARILDTTSRSSVLLPPRLETFTPLQLTRRWRTVELLRCLSRPPTATSTAGSNRVSSRCSYKKPTTLETRTPIIGDGSFKTPSGSDSNTGNRFTKAGSRPGLPLLIHTPTTLGTHT</sequence>
<name>A0ABR1M525_9PEZI</name>
<protein>
    <submittedName>
        <fullName evidence="2">Uncharacterized protein</fullName>
    </submittedName>
</protein>
<proteinExistence type="predicted"/>
<feature type="region of interest" description="Disordered" evidence="1">
    <location>
        <begin position="104"/>
        <end position="150"/>
    </location>
</feature>
<feature type="compositionally biased region" description="Polar residues" evidence="1">
    <location>
        <begin position="114"/>
        <end position="126"/>
    </location>
</feature>
<evidence type="ECO:0000313" key="3">
    <source>
        <dbReference type="Proteomes" id="UP001360953"/>
    </source>
</evidence>
<comment type="caution">
    <text evidence="2">The sequence shown here is derived from an EMBL/GenBank/DDBJ whole genome shotgun (WGS) entry which is preliminary data.</text>
</comment>
<accession>A0ABR1M525</accession>
<feature type="region of interest" description="Disordered" evidence="1">
    <location>
        <begin position="1"/>
        <end position="27"/>
    </location>
</feature>
<evidence type="ECO:0000313" key="2">
    <source>
        <dbReference type="EMBL" id="KAK7542694.1"/>
    </source>
</evidence>
<organism evidence="2 3">
    <name type="scientific">Phyllosticta citribraziliensis</name>
    <dbReference type="NCBI Taxonomy" id="989973"/>
    <lineage>
        <taxon>Eukaryota</taxon>
        <taxon>Fungi</taxon>
        <taxon>Dikarya</taxon>
        <taxon>Ascomycota</taxon>
        <taxon>Pezizomycotina</taxon>
        <taxon>Dothideomycetes</taxon>
        <taxon>Dothideomycetes incertae sedis</taxon>
        <taxon>Botryosphaeriales</taxon>
        <taxon>Phyllostictaceae</taxon>
        <taxon>Phyllosticta</taxon>
    </lineage>
</organism>
<gene>
    <name evidence="2" type="ORF">J3D65DRAFT_225783</name>
</gene>
<evidence type="ECO:0000256" key="1">
    <source>
        <dbReference type="SAM" id="MobiDB-lite"/>
    </source>
</evidence>
<keyword evidence="3" id="KW-1185">Reference proteome</keyword>
<dbReference type="Proteomes" id="UP001360953">
    <property type="component" value="Unassembled WGS sequence"/>
</dbReference>
<dbReference type="RefSeq" id="XP_066658987.1">
    <property type="nucleotide sequence ID" value="XM_066794626.1"/>
</dbReference>
<reference evidence="2 3" key="1">
    <citation type="submission" date="2024-04" db="EMBL/GenBank/DDBJ databases">
        <title>Phyllosticta paracitricarpa is synonymous to the EU quarantine fungus P. citricarpa based on phylogenomic analyses.</title>
        <authorList>
            <consortium name="Lawrence Berkeley National Laboratory"/>
            <person name="Van ingen-buijs V.A."/>
            <person name="Van westerhoven A.C."/>
            <person name="Haridas S."/>
            <person name="Skiadas P."/>
            <person name="Martin F."/>
            <person name="Groenewald J.Z."/>
            <person name="Crous P.W."/>
            <person name="Seidl M.F."/>
        </authorList>
    </citation>
    <scope>NUCLEOTIDE SEQUENCE [LARGE SCALE GENOMIC DNA]</scope>
    <source>
        <strain evidence="2 3">CPC 17464</strain>
    </source>
</reference>
<dbReference type="EMBL" id="JBBPEH010000002">
    <property type="protein sequence ID" value="KAK7542694.1"/>
    <property type="molecule type" value="Genomic_DNA"/>
</dbReference>